<keyword evidence="3" id="KW-1185">Reference proteome</keyword>
<feature type="compositionally biased region" description="Basic and acidic residues" evidence="1">
    <location>
        <begin position="153"/>
        <end position="169"/>
    </location>
</feature>
<feature type="compositionally biased region" description="Basic residues" evidence="1">
    <location>
        <begin position="198"/>
        <end position="223"/>
    </location>
</feature>
<evidence type="ECO:0000313" key="3">
    <source>
        <dbReference type="Proteomes" id="UP001217089"/>
    </source>
</evidence>
<dbReference type="EMBL" id="JARBDR010000484">
    <property type="protein sequence ID" value="KAJ8311834.1"/>
    <property type="molecule type" value="Genomic_DNA"/>
</dbReference>
<reference evidence="2 3" key="1">
    <citation type="submission" date="2022-12" db="EMBL/GenBank/DDBJ databases">
        <title>Chromosome-level genome of Tegillarca granosa.</title>
        <authorList>
            <person name="Kim J."/>
        </authorList>
    </citation>
    <scope>NUCLEOTIDE SEQUENCE [LARGE SCALE GENOMIC DNA]</scope>
    <source>
        <strain evidence="2">Teg-2019</strain>
        <tissue evidence="2">Adductor muscle</tissue>
    </source>
</reference>
<proteinExistence type="predicted"/>
<comment type="caution">
    <text evidence="2">The sequence shown here is derived from an EMBL/GenBank/DDBJ whole genome shotgun (WGS) entry which is preliminary data.</text>
</comment>
<feature type="compositionally biased region" description="Basic residues" evidence="1">
    <location>
        <begin position="298"/>
        <end position="309"/>
    </location>
</feature>
<name>A0ABQ9F3C5_TEGGR</name>
<accession>A0ABQ9F3C5</accession>
<feature type="compositionally biased region" description="Low complexity" evidence="1">
    <location>
        <begin position="310"/>
        <end position="325"/>
    </location>
</feature>
<protein>
    <submittedName>
        <fullName evidence="2">Uncharacterized protein</fullName>
    </submittedName>
</protein>
<sequence length="394" mass="46730">MFPTTSKRLLINHIKHADTHNRIVEEQEMWKSYSKLKEKGIENNYSFLDDKREDMGAEFCNRSDRRAHMDDEPLPVAKARGKDCTFWMRQLQKVEEADPERSNCDLIVRQTLDVDVDVTIDIYYKASDRLITFPITKSKKKRKDKKKRHKKSNHDNSDKKKRKSAELKHQKTFKCYKSPKSSKLLDDSDSNNDDQGHQYKKHKRKHSKKRSHDKHHKHRRKKKSENSKRSPSRSRRRSRSPLCNYSSDDERHLKLSKRKRKKHRYRSTSSSRSRSPDRSVRRSRSPLSKYSDGDERHLKRKRDKFRHRSTSSSTTSTTSTTSSSSETEDKHYTKYKEEMKKIADYVSNGGLLVTKNRHRKVPKRTSQNSCDSNFYQKGEKYFTVSDSEGEMDSF</sequence>
<dbReference type="Proteomes" id="UP001217089">
    <property type="component" value="Unassembled WGS sequence"/>
</dbReference>
<feature type="compositionally biased region" description="Basic residues" evidence="1">
    <location>
        <begin position="137"/>
        <end position="152"/>
    </location>
</feature>
<evidence type="ECO:0000256" key="1">
    <source>
        <dbReference type="SAM" id="MobiDB-lite"/>
    </source>
</evidence>
<feature type="compositionally biased region" description="Basic residues" evidence="1">
    <location>
        <begin position="254"/>
        <end position="266"/>
    </location>
</feature>
<feature type="region of interest" description="Disordered" evidence="1">
    <location>
        <begin position="137"/>
        <end position="332"/>
    </location>
</feature>
<feature type="compositionally biased region" description="Basic residues" evidence="1">
    <location>
        <begin position="230"/>
        <end position="239"/>
    </location>
</feature>
<organism evidence="2 3">
    <name type="scientific">Tegillarca granosa</name>
    <name type="common">Malaysian cockle</name>
    <name type="synonym">Anadara granosa</name>
    <dbReference type="NCBI Taxonomy" id="220873"/>
    <lineage>
        <taxon>Eukaryota</taxon>
        <taxon>Metazoa</taxon>
        <taxon>Spiralia</taxon>
        <taxon>Lophotrochozoa</taxon>
        <taxon>Mollusca</taxon>
        <taxon>Bivalvia</taxon>
        <taxon>Autobranchia</taxon>
        <taxon>Pteriomorphia</taxon>
        <taxon>Arcoida</taxon>
        <taxon>Arcoidea</taxon>
        <taxon>Arcidae</taxon>
        <taxon>Tegillarca</taxon>
    </lineage>
</organism>
<gene>
    <name evidence="2" type="ORF">KUTeg_010619</name>
</gene>
<evidence type="ECO:0000313" key="2">
    <source>
        <dbReference type="EMBL" id="KAJ8311834.1"/>
    </source>
</evidence>